<dbReference type="SUPFAM" id="SSF53300">
    <property type="entry name" value="vWA-like"/>
    <property type="match status" value="1"/>
</dbReference>
<evidence type="ECO:0000313" key="3">
    <source>
        <dbReference type="EMBL" id="GAA1965096.1"/>
    </source>
</evidence>
<sequence length="506" mass="51768">MPIRSWPVVVATGTVVAVAAGYLLVGLLRDDPAAGCRTTVLRVTAAPEIAPTVAEAAADLGGCTRVEVTSEAPASTASTIGAGSAVDVWIPDSSRWTADLSAGGGLAGDEATPASIASTPVVLAVRAALARGLGRQPTYDALAAGRPETLAAADPLTSAATQAAIADLGAALGSTAELRGRLGAMLKGLHVQPSGLARGAAVQVSTEQQVAAANVRAGRTAYVAVRPAEAVRSMDYPFVVTTFDRARVAAAQALLTRLRGAPARARLARLGFRSGARGVRPLTPADADAALKGLAELARPIRILAAVDVSGSMSRPVPGTGGETRIDLARAALREGMRLFPDHTVAGLWRFSANLTPSTDYEQVVPLTEITASNRGLVAAATDGLTVKPHGGTGLYATTLAAVRAVRAGYDPARVNSVIVLSDGRDEKAEAHNVDLATLLTTLHEEADPDRPVIVNMIAYGPDSDAGAMQQIARATGGTVYAVGDPRELPGVFRDAIGNRLCAQTC</sequence>
<dbReference type="Gene3D" id="3.40.190.10">
    <property type="entry name" value="Periplasmic binding protein-like II"/>
    <property type="match status" value="2"/>
</dbReference>
<evidence type="ECO:0000256" key="1">
    <source>
        <dbReference type="SAM" id="Phobius"/>
    </source>
</evidence>
<dbReference type="PROSITE" id="PS50234">
    <property type="entry name" value="VWFA"/>
    <property type="match status" value="1"/>
</dbReference>
<name>A0ABP5CJX5_9ACTN</name>
<dbReference type="Pfam" id="PF13531">
    <property type="entry name" value="SBP_bac_11"/>
    <property type="match status" value="1"/>
</dbReference>
<evidence type="ECO:0000259" key="2">
    <source>
        <dbReference type="PROSITE" id="PS50234"/>
    </source>
</evidence>
<keyword evidence="1" id="KW-0472">Membrane</keyword>
<dbReference type="SMART" id="SM00327">
    <property type="entry name" value="VWA"/>
    <property type="match status" value="1"/>
</dbReference>
<dbReference type="InterPro" id="IPR002035">
    <property type="entry name" value="VWF_A"/>
</dbReference>
<dbReference type="SUPFAM" id="SSF53850">
    <property type="entry name" value="Periplasmic binding protein-like II"/>
    <property type="match status" value="1"/>
</dbReference>
<dbReference type="Proteomes" id="UP001500571">
    <property type="component" value="Unassembled WGS sequence"/>
</dbReference>
<gene>
    <name evidence="3" type="ORF">GCM10009798_26700</name>
</gene>
<dbReference type="Pfam" id="PF00092">
    <property type="entry name" value="VWA"/>
    <property type="match status" value="1"/>
</dbReference>
<dbReference type="RefSeq" id="WP_344045429.1">
    <property type="nucleotide sequence ID" value="NZ_BAAAPB010000002.1"/>
</dbReference>
<protein>
    <submittedName>
        <fullName evidence="3">Substrate-binding domain-containing protein</fullName>
    </submittedName>
</protein>
<feature type="domain" description="VWFA" evidence="2">
    <location>
        <begin position="302"/>
        <end position="497"/>
    </location>
</feature>
<dbReference type="EMBL" id="BAAAPB010000002">
    <property type="protein sequence ID" value="GAA1965096.1"/>
    <property type="molecule type" value="Genomic_DNA"/>
</dbReference>
<keyword evidence="1" id="KW-0812">Transmembrane</keyword>
<keyword evidence="1" id="KW-1133">Transmembrane helix</keyword>
<organism evidence="3 4">
    <name type="scientific">Nocardioides panacihumi</name>
    <dbReference type="NCBI Taxonomy" id="400774"/>
    <lineage>
        <taxon>Bacteria</taxon>
        <taxon>Bacillati</taxon>
        <taxon>Actinomycetota</taxon>
        <taxon>Actinomycetes</taxon>
        <taxon>Propionibacteriales</taxon>
        <taxon>Nocardioidaceae</taxon>
        <taxon>Nocardioides</taxon>
    </lineage>
</organism>
<comment type="caution">
    <text evidence="3">The sequence shown here is derived from an EMBL/GenBank/DDBJ whole genome shotgun (WGS) entry which is preliminary data.</text>
</comment>
<accession>A0ABP5CJX5</accession>
<dbReference type="Gene3D" id="3.40.50.410">
    <property type="entry name" value="von Willebrand factor, type A domain"/>
    <property type="match status" value="1"/>
</dbReference>
<evidence type="ECO:0000313" key="4">
    <source>
        <dbReference type="Proteomes" id="UP001500571"/>
    </source>
</evidence>
<reference evidence="4" key="1">
    <citation type="journal article" date="2019" name="Int. J. Syst. Evol. Microbiol.">
        <title>The Global Catalogue of Microorganisms (GCM) 10K type strain sequencing project: providing services to taxonomists for standard genome sequencing and annotation.</title>
        <authorList>
            <consortium name="The Broad Institute Genomics Platform"/>
            <consortium name="The Broad Institute Genome Sequencing Center for Infectious Disease"/>
            <person name="Wu L."/>
            <person name="Ma J."/>
        </authorList>
    </citation>
    <scope>NUCLEOTIDE SEQUENCE [LARGE SCALE GENOMIC DNA]</scope>
    <source>
        <strain evidence="4">JCM 15309</strain>
    </source>
</reference>
<feature type="transmembrane region" description="Helical" evidence="1">
    <location>
        <begin position="6"/>
        <end position="28"/>
    </location>
</feature>
<keyword evidence="4" id="KW-1185">Reference proteome</keyword>
<dbReference type="InterPro" id="IPR036465">
    <property type="entry name" value="vWFA_dom_sf"/>
</dbReference>
<proteinExistence type="predicted"/>